<feature type="region of interest" description="Disordered" evidence="1">
    <location>
        <begin position="36"/>
        <end position="73"/>
    </location>
</feature>
<dbReference type="AlphaFoldDB" id="A0A7W5CAY2"/>
<dbReference type="Proteomes" id="UP000518605">
    <property type="component" value="Unassembled WGS sequence"/>
</dbReference>
<evidence type="ECO:0000313" key="3">
    <source>
        <dbReference type="EMBL" id="MBB3153394.1"/>
    </source>
</evidence>
<comment type="caution">
    <text evidence="3">The sequence shown here is derived from an EMBL/GenBank/DDBJ whole genome shotgun (WGS) entry which is preliminary data.</text>
</comment>
<keyword evidence="4" id="KW-1185">Reference proteome</keyword>
<organism evidence="3 4">
    <name type="scientific">Paenibacillus endophyticus</name>
    <dbReference type="NCBI Taxonomy" id="1294268"/>
    <lineage>
        <taxon>Bacteria</taxon>
        <taxon>Bacillati</taxon>
        <taxon>Bacillota</taxon>
        <taxon>Bacilli</taxon>
        <taxon>Bacillales</taxon>
        <taxon>Paenibacillaceae</taxon>
        <taxon>Paenibacillus</taxon>
    </lineage>
</organism>
<reference evidence="3 4" key="1">
    <citation type="submission" date="2020-08" db="EMBL/GenBank/DDBJ databases">
        <title>Genomic Encyclopedia of Type Strains, Phase III (KMG-III): the genomes of soil and plant-associated and newly described type strains.</title>
        <authorList>
            <person name="Whitman W."/>
        </authorList>
    </citation>
    <scope>NUCLEOTIDE SEQUENCE [LARGE SCALE GENOMIC DNA]</scope>
    <source>
        <strain evidence="3 4">CECT 8234</strain>
    </source>
</reference>
<feature type="compositionally biased region" description="Basic and acidic residues" evidence="1">
    <location>
        <begin position="57"/>
        <end position="66"/>
    </location>
</feature>
<keyword evidence="2" id="KW-1133">Transmembrane helix</keyword>
<name>A0A7W5CAY2_9BACL</name>
<dbReference type="RefSeq" id="WP_183564820.1">
    <property type="nucleotide sequence ID" value="NZ_CBCSLB010000045.1"/>
</dbReference>
<dbReference type="EMBL" id="JACHXW010000009">
    <property type="protein sequence ID" value="MBB3153394.1"/>
    <property type="molecule type" value="Genomic_DNA"/>
</dbReference>
<accession>A0A7W5CAY2</accession>
<proteinExistence type="predicted"/>
<evidence type="ECO:0000256" key="2">
    <source>
        <dbReference type="SAM" id="Phobius"/>
    </source>
</evidence>
<evidence type="ECO:0000313" key="4">
    <source>
        <dbReference type="Proteomes" id="UP000518605"/>
    </source>
</evidence>
<protein>
    <submittedName>
        <fullName evidence="3">Uncharacterized protein</fullName>
    </submittedName>
</protein>
<gene>
    <name evidence="3" type="ORF">FHS16_003456</name>
</gene>
<keyword evidence="2" id="KW-0472">Membrane</keyword>
<keyword evidence="2" id="KW-0812">Transmembrane</keyword>
<feature type="transmembrane region" description="Helical" evidence="2">
    <location>
        <begin position="6"/>
        <end position="26"/>
    </location>
</feature>
<sequence length="73" mass="7856">MVQGWVTTLVLGFGIAVAVVGVIAYLRMFRKDRLSSTSHQADDVSPPNVFISAKSTDGGHKKEAKPEQATPQD</sequence>
<evidence type="ECO:0000256" key="1">
    <source>
        <dbReference type="SAM" id="MobiDB-lite"/>
    </source>
</evidence>